<accession>A0A6H2ELL8</accession>
<keyword evidence="2" id="KW-1185">Reference proteome</keyword>
<name>A0A6H2ELL8_9ACTO</name>
<dbReference type="AlphaFoldDB" id="A0A6H2ELL8"/>
<sequence>MRKPEKEGAMDLRSDYVVSVSDVVSGTTTHLDLTVPAPEECGVGLIGVPAGANLDLQISLQSVSEGIFVQGQIVTQALGQCSRCAIDITKPMNEPIAELVFWPERRQALISEGDDEVEDMPVIEDMHIDLELLIRDAIVLALPFTPLCSPDCQGLCPECGQPWKDLPAGHRYEFLNPAFSALDALAEQMREN</sequence>
<dbReference type="Proteomes" id="UP000502298">
    <property type="component" value="Chromosome"/>
</dbReference>
<gene>
    <name evidence="1" type="ORF">HC352_05265</name>
</gene>
<dbReference type="PANTHER" id="PTHR34374:SF1">
    <property type="entry name" value="LARGE RIBOSOMAL RNA SUBUNIT ACCUMULATION PROTEIN YCED HOMOLOG 1, CHLOROPLASTIC"/>
    <property type="match status" value="1"/>
</dbReference>
<organism evidence="1 2">
    <name type="scientific">Arcanobacterium buesumense</name>
    <dbReference type="NCBI Taxonomy" id="2722751"/>
    <lineage>
        <taxon>Bacteria</taxon>
        <taxon>Bacillati</taxon>
        <taxon>Actinomycetota</taxon>
        <taxon>Actinomycetes</taxon>
        <taxon>Actinomycetales</taxon>
        <taxon>Actinomycetaceae</taxon>
        <taxon>Arcanobacterium</taxon>
    </lineage>
</organism>
<reference evidence="1 2" key="1">
    <citation type="submission" date="2020-03" db="EMBL/GenBank/DDBJ databases">
        <title>Complete genome of Arcanobacterium buesumensis sp. nov. strain 2701.</title>
        <authorList>
            <person name="Borowiak M."/>
            <person name="Alssahen M."/>
            <person name="Laemmler C."/>
            <person name="Malorny B."/>
            <person name="Hassan A."/>
            <person name="Prenger-Berninghoff E."/>
            <person name="Ploetz M."/>
            <person name="Abdulmawjood A."/>
        </authorList>
    </citation>
    <scope>NUCLEOTIDE SEQUENCE [LARGE SCALE GENOMIC DNA]</scope>
    <source>
        <strain evidence="1 2">2701</strain>
    </source>
</reference>
<dbReference type="EMBL" id="CP050804">
    <property type="protein sequence ID" value="QJC21966.1"/>
    <property type="molecule type" value="Genomic_DNA"/>
</dbReference>
<evidence type="ECO:0000313" key="1">
    <source>
        <dbReference type="EMBL" id="QJC21966.1"/>
    </source>
</evidence>
<protein>
    <submittedName>
        <fullName evidence="1">DUF177 domain-containing protein</fullName>
    </submittedName>
</protein>
<dbReference type="Pfam" id="PF02620">
    <property type="entry name" value="YceD"/>
    <property type="match status" value="1"/>
</dbReference>
<dbReference type="KEGG" id="arca:HC352_05265"/>
<dbReference type="InterPro" id="IPR003772">
    <property type="entry name" value="YceD"/>
</dbReference>
<dbReference type="PANTHER" id="PTHR34374">
    <property type="entry name" value="LARGE RIBOSOMAL RNA SUBUNIT ACCUMULATION PROTEIN YCED HOMOLOG 1, CHLOROPLASTIC"/>
    <property type="match status" value="1"/>
</dbReference>
<dbReference type="RefSeq" id="WP_168917904.1">
    <property type="nucleotide sequence ID" value="NZ_CP050804.1"/>
</dbReference>
<evidence type="ECO:0000313" key="2">
    <source>
        <dbReference type="Proteomes" id="UP000502298"/>
    </source>
</evidence>
<proteinExistence type="predicted"/>